<dbReference type="GO" id="GO:0005840">
    <property type="term" value="C:ribosome"/>
    <property type="evidence" value="ECO:0007669"/>
    <property type="project" value="UniProtKB-KW"/>
</dbReference>
<keyword evidence="5" id="KW-0699">rRNA-binding</keyword>
<dbReference type="FunFam" id="3.30.1440.10:FF:000001">
    <property type="entry name" value="50S ribosomal protein L5"/>
    <property type="match status" value="1"/>
</dbReference>
<evidence type="ECO:0000256" key="1">
    <source>
        <dbReference type="ARBA" id="ARBA00008553"/>
    </source>
</evidence>
<reference evidence="9 10" key="1">
    <citation type="journal article" date="2016" name="Nat. Commun.">
        <title>Thousands of microbial genomes shed light on interconnected biogeochemical processes in an aquifer system.</title>
        <authorList>
            <person name="Anantharaman K."/>
            <person name="Brown C.T."/>
            <person name="Hug L.A."/>
            <person name="Sharon I."/>
            <person name="Castelle C.J."/>
            <person name="Probst A.J."/>
            <person name="Thomas B.C."/>
            <person name="Singh A."/>
            <person name="Wilkins M.J."/>
            <person name="Karaoz U."/>
            <person name="Brodie E.L."/>
            <person name="Williams K.H."/>
            <person name="Hubbard S.S."/>
            <person name="Banfield J.F."/>
        </authorList>
    </citation>
    <scope>NUCLEOTIDE SEQUENCE [LARGE SCALE GENOMIC DNA]</scope>
</reference>
<dbReference type="NCBIfam" id="NF000585">
    <property type="entry name" value="PRK00010.1"/>
    <property type="match status" value="1"/>
</dbReference>
<evidence type="ECO:0000313" key="10">
    <source>
        <dbReference type="Proteomes" id="UP000176952"/>
    </source>
</evidence>
<dbReference type="PROSITE" id="PS00358">
    <property type="entry name" value="RIBOSOMAL_L5"/>
    <property type="match status" value="1"/>
</dbReference>
<proteinExistence type="inferred from homology"/>
<dbReference type="InterPro" id="IPR022803">
    <property type="entry name" value="Ribosomal_uL5_dom_sf"/>
</dbReference>
<dbReference type="InterPro" id="IPR020929">
    <property type="entry name" value="Ribosomal_uL5_CS"/>
</dbReference>
<dbReference type="GO" id="GO:0000049">
    <property type="term" value="F:tRNA binding"/>
    <property type="evidence" value="ECO:0007669"/>
    <property type="project" value="UniProtKB-UniRule"/>
</dbReference>
<organism evidence="9 10">
    <name type="scientific">Candidatus Kerfeldbacteria bacterium RIFCSPHIGHO2_12_FULL_48_17</name>
    <dbReference type="NCBI Taxonomy" id="1798542"/>
    <lineage>
        <taxon>Bacteria</taxon>
        <taxon>Candidatus Kerfeldiibacteriota</taxon>
    </lineage>
</organism>
<dbReference type="Proteomes" id="UP000176952">
    <property type="component" value="Unassembled WGS sequence"/>
</dbReference>
<evidence type="ECO:0000256" key="3">
    <source>
        <dbReference type="ARBA" id="ARBA00023274"/>
    </source>
</evidence>
<comment type="subunit">
    <text evidence="5">Part of the 50S ribosomal subunit; part of the 5S rRNA/L5/L18/L25 subcomplex. Contacts the 5S rRNA and the P site tRNA. Forms a bridge to the 30S subunit in the 70S ribosome.</text>
</comment>
<dbReference type="GO" id="GO:1990904">
    <property type="term" value="C:ribonucleoprotein complex"/>
    <property type="evidence" value="ECO:0007669"/>
    <property type="project" value="UniProtKB-KW"/>
</dbReference>
<evidence type="ECO:0000259" key="7">
    <source>
        <dbReference type="Pfam" id="PF00281"/>
    </source>
</evidence>
<dbReference type="HAMAP" id="MF_01333_B">
    <property type="entry name" value="Ribosomal_uL5_B"/>
    <property type="match status" value="1"/>
</dbReference>
<comment type="function">
    <text evidence="5">This is 1 of the proteins that bind and probably mediate the attachment of the 5S RNA into the large ribosomal subunit, where it forms part of the central protuberance. In the 70S ribosome it contacts protein S13 of the 30S subunit (bridge B1b), connecting the 2 subunits; this bridge is implicated in subunit movement. Contacts the P site tRNA; the 5S rRNA and some of its associated proteins might help stabilize positioning of ribosome-bound tRNAs.</text>
</comment>
<dbReference type="GO" id="GO:0006412">
    <property type="term" value="P:translation"/>
    <property type="evidence" value="ECO:0007669"/>
    <property type="project" value="UniProtKB-UniRule"/>
</dbReference>
<dbReference type="AlphaFoldDB" id="A0A1G2B6K4"/>
<evidence type="ECO:0000256" key="5">
    <source>
        <dbReference type="HAMAP-Rule" id="MF_01333"/>
    </source>
</evidence>
<dbReference type="STRING" id="1798542.A3F54_03510"/>
<evidence type="ECO:0000256" key="6">
    <source>
        <dbReference type="RuleBase" id="RU003930"/>
    </source>
</evidence>
<comment type="similarity">
    <text evidence="1 5 6">Belongs to the universal ribosomal protein uL5 family.</text>
</comment>
<keyword evidence="2 5" id="KW-0689">Ribosomal protein</keyword>
<evidence type="ECO:0000256" key="4">
    <source>
        <dbReference type="ARBA" id="ARBA00035245"/>
    </source>
</evidence>
<dbReference type="InterPro" id="IPR031309">
    <property type="entry name" value="Ribosomal_uL5_C"/>
</dbReference>
<dbReference type="Pfam" id="PF00281">
    <property type="entry name" value="Ribosomal_L5"/>
    <property type="match status" value="1"/>
</dbReference>
<keyword evidence="5" id="KW-0694">RNA-binding</keyword>
<dbReference type="InterPro" id="IPR020930">
    <property type="entry name" value="Ribosomal_uL5_bac-type"/>
</dbReference>
<comment type="caution">
    <text evidence="9">The sequence shown here is derived from an EMBL/GenBank/DDBJ whole genome shotgun (WGS) entry which is preliminary data.</text>
</comment>
<keyword evidence="3 5" id="KW-0687">Ribonucleoprotein</keyword>
<name>A0A1G2B6K4_9BACT</name>
<dbReference type="EMBL" id="MHKD01000016">
    <property type="protein sequence ID" value="OGY84249.1"/>
    <property type="molecule type" value="Genomic_DNA"/>
</dbReference>
<dbReference type="GO" id="GO:0003735">
    <property type="term" value="F:structural constituent of ribosome"/>
    <property type="evidence" value="ECO:0007669"/>
    <property type="project" value="InterPro"/>
</dbReference>
<accession>A0A1G2B6K4</accession>
<dbReference type="SUPFAM" id="SSF55282">
    <property type="entry name" value="RL5-like"/>
    <property type="match status" value="1"/>
</dbReference>
<evidence type="ECO:0000313" key="9">
    <source>
        <dbReference type="EMBL" id="OGY84249.1"/>
    </source>
</evidence>
<feature type="domain" description="Large ribosomal subunit protein uL5 C-terminal" evidence="8">
    <location>
        <begin position="84"/>
        <end position="177"/>
    </location>
</feature>
<dbReference type="PANTHER" id="PTHR11994">
    <property type="entry name" value="60S RIBOSOMAL PROTEIN L11-RELATED"/>
    <property type="match status" value="1"/>
</dbReference>
<dbReference type="GO" id="GO:0019843">
    <property type="term" value="F:rRNA binding"/>
    <property type="evidence" value="ECO:0007669"/>
    <property type="project" value="UniProtKB-UniRule"/>
</dbReference>
<dbReference type="InterPro" id="IPR002132">
    <property type="entry name" value="Ribosomal_uL5"/>
</dbReference>
<gene>
    <name evidence="5" type="primary">rplE</name>
    <name evidence="9" type="ORF">A3F54_03510</name>
</gene>
<protein>
    <recommendedName>
        <fullName evidence="4 5">Large ribosomal subunit protein uL5</fullName>
    </recommendedName>
</protein>
<sequence>MHRLREKYTKVIVPALKKELKLNNVAMVPKITKVVVNVGAGRALQDGKYLDTVADTVAKITGQKPVKTLARKSISNFKIRANAPIGVKVTLRKDRMYDFIDKFVNVTLPRVHDFRGIPPKSVDGQGNLNIGIKEHIVFPEIKSTDLETIHGLEVTITTSAKDHNTGLQLLKAFGFPFQKSKA</sequence>
<keyword evidence="5" id="KW-0820">tRNA-binding</keyword>
<dbReference type="InterPro" id="IPR031310">
    <property type="entry name" value="Ribosomal_uL5_N"/>
</dbReference>
<evidence type="ECO:0000256" key="2">
    <source>
        <dbReference type="ARBA" id="ARBA00022980"/>
    </source>
</evidence>
<dbReference type="Pfam" id="PF00673">
    <property type="entry name" value="Ribosomal_L5_C"/>
    <property type="match status" value="1"/>
</dbReference>
<evidence type="ECO:0000259" key="8">
    <source>
        <dbReference type="Pfam" id="PF00673"/>
    </source>
</evidence>
<dbReference type="Gene3D" id="3.30.1440.10">
    <property type="match status" value="1"/>
</dbReference>
<feature type="domain" description="Large ribosomal subunit protein uL5 N-terminal" evidence="7">
    <location>
        <begin position="24"/>
        <end position="80"/>
    </location>
</feature>
<dbReference type="PIRSF" id="PIRSF002161">
    <property type="entry name" value="Ribosomal_L5"/>
    <property type="match status" value="1"/>
</dbReference>